<dbReference type="SUPFAM" id="SSF53300">
    <property type="entry name" value="vWA-like"/>
    <property type="match status" value="1"/>
</dbReference>
<dbReference type="Proteomes" id="UP000034006">
    <property type="component" value="Unassembled WGS sequence"/>
</dbReference>
<dbReference type="Gene3D" id="3.40.50.410">
    <property type="entry name" value="von Willebrand factor, type A domain"/>
    <property type="match status" value="1"/>
</dbReference>
<keyword evidence="1" id="KW-0732">Signal</keyword>
<gene>
    <name evidence="2" type="ORF">UW44_C0006G0028</name>
</gene>
<dbReference type="AlphaFoldDB" id="A0A0G1HY82"/>
<dbReference type="PROSITE" id="PS51257">
    <property type="entry name" value="PROKAR_LIPOPROTEIN"/>
    <property type="match status" value="1"/>
</dbReference>
<name>A0A0G1HY82_9BACT</name>
<evidence type="ECO:0000313" key="2">
    <source>
        <dbReference type="EMBL" id="KKT51910.1"/>
    </source>
</evidence>
<feature type="chain" id="PRO_5002537709" description="VWFA domain-containing protein" evidence="1">
    <location>
        <begin position="22"/>
        <end position="590"/>
    </location>
</feature>
<evidence type="ECO:0000256" key="1">
    <source>
        <dbReference type="SAM" id="SignalP"/>
    </source>
</evidence>
<organism evidence="2 3">
    <name type="scientific">Candidatus Collierbacteria bacterium GW2011_GWB2_44_22</name>
    <dbReference type="NCBI Taxonomy" id="1618387"/>
    <lineage>
        <taxon>Bacteria</taxon>
        <taxon>Candidatus Collieribacteriota</taxon>
    </lineage>
</organism>
<evidence type="ECO:0000313" key="3">
    <source>
        <dbReference type="Proteomes" id="UP000034006"/>
    </source>
</evidence>
<protein>
    <recommendedName>
        <fullName evidence="4">VWFA domain-containing protein</fullName>
    </recommendedName>
</protein>
<reference evidence="2 3" key="1">
    <citation type="journal article" date="2015" name="Nature">
        <title>rRNA introns, odd ribosomes, and small enigmatic genomes across a large radiation of phyla.</title>
        <authorList>
            <person name="Brown C.T."/>
            <person name="Hug L.A."/>
            <person name="Thomas B.C."/>
            <person name="Sharon I."/>
            <person name="Castelle C.J."/>
            <person name="Singh A."/>
            <person name="Wilkins M.J."/>
            <person name="Williams K.H."/>
            <person name="Banfield J.F."/>
        </authorList>
    </citation>
    <scope>NUCLEOTIDE SEQUENCE [LARGE SCALE GENOMIC DNA]</scope>
</reference>
<dbReference type="SUPFAM" id="SSF53850">
    <property type="entry name" value="Periplasmic binding protein-like II"/>
    <property type="match status" value="1"/>
</dbReference>
<dbReference type="STRING" id="1618387.UW44_C0006G0028"/>
<dbReference type="InterPro" id="IPR036465">
    <property type="entry name" value="vWFA_dom_sf"/>
</dbReference>
<comment type="caution">
    <text evidence="2">The sequence shown here is derived from an EMBL/GenBank/DDBJ whole genome shotgun (WGS) entry which is preliminary data.</text>
</comment>
<dbReference type="EMBL" id="LCIH01000006">
    <property type="protein sequence ID" value="KKT51910.1"/>
    <property type="molecule type" value="Genomic_DNA"/>
</dbReference>
<feature type="signal peptide" evidence="1">
    <location>
        <begin position="1"/>
        <end position="21"/>
    </location>
</feature>
<evidence type="ECO:0008006" key="4">
    <source>
        <dbReference type="Google" id="ProtNLM"/>
    </source>
</evidence>
<sequence>MKINRLYVLVLVLALAIAACVGPSSETSQTSSDLSVVAGPNAKQFLGDNYESEGLLQQFYKETGNKVYVEYLDGTDAEAIKSASLGVTLDKKTAETFDAFIFDDQLFGAGLKDISFPARAFVGVWIRQDKANDLGLTVVDPYLTHEQFARMLESGGLKIVTAPANKGTAAALEFFATMAYCSGNPSSQLTTQTVQDSKDCGKRIYDYFARSAGSTDDAVKMVFDDSINGSNLFDGVIAYQSSFAGEQGLNQQLVNKGKVPFLFFYFKDASPMATMIMGNTGNLSEAEKKVYDEFAAYLLTDTSQQAVASHALLPGSSAFGVSPDYSAFRADWGLTVNPQSTPINPPVYSVAKQALDIYRDYYKRVKVVKACVDVSPSMFQESMKINVNGKSWDVLRIQALNRALLKITDSQWLVDNNIVPGQNDVFDYYFFSSGTTGLVTETIGVNTNVAGDRINSILGPWNDADPRIWNSDQVWKNLAREFNGFQPNGTEMFECANLMLQLIEQGFNPEIDYYIVILTDGENMSGMNADQFFAAWNSFSGKTSVTVIGIAFGTKGKSINAVYTQQFGGNTYMGDNDEGLLNAFKAIYGR</sequence>
<proteinExistence type="predicted"/>
<accession>A0A0G1HY82</accession>